<name>A0A1I7Z0E5_9BILA</name>
<evidence type="ECO:0000313" key="2">
    <source>
        <dbReference type="WBParaSite" id="L893_g21338.t1"/>
    </source>
</evidence>
<dbReference type="PANTHER" id="PTHR21749:SF9">
    <property type="entry name" value="PHOSPHOLIPASE A1"/>
    <property type="match status" value="1"/>
</dbReference>
<organism evidence="1 2">
    <name type="scientific">Steinernema glaseri</name>
    <dbReference type="NCBI Taxonomy" id="37863"/>
    <lineage>
        <taxon>Eukaryota</taxon>
        <taxon>Metazoa</taxon>
        <taxon>Ecdysozoa</taxon>
        <taxon>Nematoda</taxon>
        <taxon>Chromadorea</taxon>
        <taxon>Rhabditida</taxon>
        <taxon>Tylenchina</taxon>
        <taxon>Panagrolaimomorpha</taxon>
        <taxon>Strongyloidoidea</taxon>
        <taxon>Steinernematidae</taxon>
        <taxon>Steinernema</taxon>
    </lineage>
</organism>
<dbReference type="PANTHER" id="PTHR21749">
    <property type="entry name" value="PRION-LIKE- Q/N-RICH -DOMAIN-BEARING PROTEIN PROTEIN 24"/>
    <property type="match status" value="1"/>
</dbReference>
<dbReference type="Proteomes" id="UP000095287">
    <property type="component" value="Unplaced"/>
</dbReference>
<reference evidence="2" key="1">
    <citation type="submission" date="2016-11" db="UniProtKB">
        <authorList>
            <consortium name="WormBaseParasite"/>
        </authorList>
    </citation>
    <scope>IDENTIFICATION</scope>
</reference>
<dbReference type="AlphaFoldDB" id="A0A1I7Z0E5"/>
<sequence>MVDSRHGGPKVFPKFAGSGSFLLHQIKRPDNVHRKAKIQASKGVKASFFTLNSDYEQVGDITVCFSLTYPVSQVVRPLKKINSQSINRTIPAKSSHSARHRPRGVGLIKLPFGVSDHRSGPYLPNLYIAGNKLYHKTQSVPDVSLPGQNKDFTGNVQFNPFTHMLGVTFNHDFGDSWGTGYALHGVNFHNLPLGKNFKEFASLPTFSTDGLYQPFSNSFIVGAEFDDLKFKSQAVALDIPIPGLNEVFDFEVETLEKRDEEGTDIFHSRINFPIPSTDTRLPFKMHFFERANDPTLNFGHVLPNVNLPLAKSNDITAKLLSNHANPTFLG</sequence>
<accession>A0A1I7Z0E5</accession>
<dbReference type="WBParaSite" id="L893_g21338.t1">
    <property type="protein sequence ID" value="L893_g21338.t1"/>
    <property type="gene ID" value="L893_g21338"/>
</dbReference>
<keyword evidence="1" id="KW-1185">Reference proteome</keyword>
<evidence type="ECO:0000313" key="1">
    <source>
        <dbReference type="Proteomes" id="UP000095287"/>
    </source>
</evidence>
<proteinExistence type="predicted"/>
<protein>
    <submittedName>
        <fullName evidence="2">Peptidase A1 domain-containing protein</fullName>
    </submittedName>
</protein>